<evidence type="ECO:0000313" key="6">
    <source>
        <dbReference type="Proteomes" id="UP000813824"/>
    </source>
</evidence>
<protein>
    <submittedName>
        <fullName evidence="5">Aspartic peptidase domain-containing protein</fullName>
    </submittedName>
</protein>
<dbReference type="InterPro" id="IPR033121">
    <property type="entry name" value="PEPTIDASE_A1"/>
</dbReference>
<evidence type="ECO:0000256" key="2">
    <source>
        <dbReference type="SAM" id="Phobius"/>
    </source>
</evidence>
<organism evidence="5 6">
    <name type="scientific">Cristinia sonorae</name>
    <dbReference type="NCBI Taxonomy" id="1940300"/>
    <lineage>
        <taxon>Eukaryota</taxon>
        <taxon>Fungi</taxon>
        <taxon>Dikarya</taxon>
        <taxon>Basidiomycota</taxon>
        <taxon>Agaricomycotina</taxon>
        <taxon>Agaricomycetes</taxon>
        <taxon>Agaricomycetidae</taxon>
        <taxon>Agaricales</taxon>
        <taxon>Pleurotineae</taxon>
        <taxon>Stephanosporaceae</taxon>
        <taxon>Cristinia</taxon>
    </lineage>
</organism>
<gene>
    <name evidence="5" type="ORF">BXZ70DRAFT_923769</name>
</gene>
<dbReference type="GO" id="GO:0004190">
    <property type="term" value="F:aspartic-type endopeptidase activity"/>
    <property type="evidence" value="ECO:0007669"/>
    <property type="project" value="InterPro"/>
</dbReference>
<evidence type="ECO:0000259" key="4">
    <source>
        <dbReference type="PROSITE" id="PS51767"/>
    </source>
</evidence>
<keyword evidence="2" id="KW-0812">Transmembrane</keyword>
<evidence type="ECO:0000256" key="1">
    <source>
        <dbReference type="ARBA" id="ARBA00007447"/>
    </source>
</evidence>
<comment type="caution">
    <text evidence="5">The sequence shown here is derived from an EMBL/GenBank/DDBJ whole genome shotgun (WGS) entry which is preliminary data.</text>
</comment>
<keyword evidence="2" id="KW-1133">Transmembrane helix</keyword>
<dbReference type="InterPro" id="IPR034164">
    <property type="entry name" value="Pepsin-like_dom"/>
</dbReference>
<dbReference type="InterPro" id="IPR021109">
    <property type="entry name" value="Peptidase_aspartic_dom_sf"/>
</dbReference>
<keyword evidence="2" id="KW-0472">Membrane</keyword>
<dbReference type="Gene3D" id="2.40.70.10">
    <property type="entry name" value="Acid Proteases"/>
    <property type="match status" value="2"/>
</dbReference>
<dbReference type="PROSITE" id="PS51767">
    <property type="entry name" value="PEPTIDASE_A1"/>
    <property type="match status" value="1"/>
</dbReference>
<dbReference type="Pfam" id="PF00026">
    <property type="entry name" value="Asp"/>
    <property type="match status" value="1"/>
</dbReference>
<dbReference type="GO" id="GO:0006508">
    <property type="term" value="P:proteolysis"/>
    <property type="evidence" value="ECO:0007669"/>
    <property type="project" value="InterPro"/>
</dbReference>
<keyword evidence="3" id="KW-0732">Signal</keyword>
<name>A0A8K0UUN7_9AGAR</name>
<dbReference type="PRINTS" id="PR00792">
    <property type="entry name" value="PEPSIN"/>
</dbReference>
<feature type="domain" description="Peptidase A1" evidence="4">
    <location>
        <begin position="74"/>
        <end position="412"/>
    </location>
</feature>
<dbReference type="EMBL" id="JAEVFJ010000006">
    <property type="protein sequence ID" value="KAH8103963.1"/>
    <property type="molecule type" value="Genomic_DNA"/>
</dbReference>
<feature type="signal peptide" evidence="3">
    <location>
        <begin position="1"/>
        <end position="19"/>
    </location>
</feature>
<comment type="similarity">
    <text evidence="1">Belongs to the peptidase A1 family.</text>
</comment>
<proteinExistence type="inferred from homology"/>
<keyword evidence="6" id="KW-1185">Reference proteome</keyword>
<accession>A0A8K0UUN7</accession>
<dbReference type="Proteomes" id="UP000813824">
    <property type="component" value="Unassembled WGS sequence"/>
</dbReference>
<evidence type="ECO:0000256" key="3">
    <source>
        <dbReference type="SAM" id="SignalP"/>
    </source>
</evidence>
<feature type="transmembrane region" description="Helical" evidence="2">
    <location>
        <begin position="563"/>
        <end position="587"/>
    </location>
</feature>
<sequence>MHATFLSLILVSLCGITNALRIPVTARRELAEANAKSPGRWSGGRRYGGRGGGVRTSMMADDDLTIDNAKDIVYATNITLGGKEFPIQLDTGSSDVWVMPPFKLNTTRDTKIPVELTFGIGKASGNISFAPMELGNYKVKEQAFLNATNATSFDAIFNNGIFGILGLSFDQGSSVFVDNFVATNKTDGRTFLGNVFAQNASAPNMFTVLLGRTDDTDGNQEGIFTVGEYDPEFPDLASQPKLLRTPAQLTAQSVDIPRWSVQMDAMKVNGKAFQFNKSNVAEAAAGKTVAVLDTGFTFSQIPPAAVDAIYQSIPGATFNNATKLYEVPCTSTTELVFTFGGVDFPVDPLDITVVKLNDKNETVCNNAFRSISLPPGAPAALDMILGVSFLKNAYTSFDFGDWTPDNTTAGVPFVQMLPTTNLKKAAETFPQIRKKQVEIKKASVTAPTSTVAATATATSTAKATATATAANNAANNAAVEAFVNALRSFINSVKTRRADADADSQPGSEPLALTQPVHAHSHNGGGRVRIVVASHLGGPIRIPMMPASVSRCANRVLNSHGPVFLTVLSGIMVLMLVAAVAGTVLAVRAVMRRREDGYEAIYIRDESEVVEDDQVSRY</sequence>
<dbReference type="PANTHER" id="PTHR47966">
    <property type="entry name" value="BETA-SITE APP-CLEAVING ENZYME, ISOFORM A-RELATED"/>
    <property type="match status" value="1"/>
</dbReference>
<dbReference type="SUPFAM" id="SSF50630">
    <property type="entry name" value="Acid proteases"/>
    <property type="match status" value="1"/>
</dbReference>
<dbReference type="AlphaFoldDB" id="A0A8K0UUN7"/>
<dbReference type="PANTHER" id="PTHR47966:SF51">
    <property type="entry name" value="BETA-SITE APP-CLEAVING ENZYME, ISOFORM A-RELATED"/>
    <property type="match status" value="1"/>
</dbReference>
<dbReference type="CDD" id="cd05471">
    <property type="entry name" value="pepsin_like"/>
    <property type="match status" value="1"/>
</dbReference>
<evidence type="ECO:0000313" key="5">
    <source>
        <dbReference type="EMBL" id="KAH8103963.1"/>
    </source>
</evidence>
<reference evidence="5" key="1">
    <citation type="journal article" date="2021" name="New Phytol.">
        <title>Evolutionary innovations through gain and loss of genes in the ectomycorrhizal Boletales.</title>
        <authorList>
            <person name="Wu G."/>
            <person name="Miyauchi S."/>
            <person name="Morin E."/>
            <person name="Kuo A."/>
            <person name="Drula E."/>
            <person name="Varga T."/>
            <person name="Kohler A."/>
            <person name="Feng B."/>
            <person name="Cao Y."/>
            <person name="Lipzen A."/>
            <person name="Daum C."/>
            <person name="Hundley H."/>
            <person name="Pangilinan J."/>
            <person name="Johnson J."/>
            <person name="Barry K."/>
            <person name="LaButti K."/>
            <person name="Ng V."/>
            <person name="Ahrendt S."/>
            <person name="Min B."/>
            <person name="Choi I.G."/>
            <person name="Park H."/>
            <person name="Plett J.M."/>
            <person name="Magnuson J."/>
            <person name="Spatafora J.W."/>
            <person name="Nagy L.G."/>
            <person name="Henrissat B."/>
            <person name="Grigoriev I.V."/>
            <person name="Yang Z.L."/>
            <person name="Xu J."/>
            <person name="Martin F.M."/>
        </authorList>
    </citation>
    <scope>NUCLEOTIDE SEQUENCE</scope>
    <source>
        <strain evidence="5">KKN 215</strain>
    </source>
</reference>
<feature type="chain" id="PRO_5035434718" evidence="3">
    <location>
        <begin position="20"/>
        <end position="618"/>
    </location>
</feature>
<dbReference type="InterPro" id="IPR001461">
    <property type="entry name" value="Aspartic_peptidase_A1"/>
</dbReference>
<dbReference type="OrthoDB" id="771136at2759"/>